<dbReference type="EMBL" id="JARJCN010000022">
    <property type="protein sequence ID" value="KAJ7090227.1"/>
    <property type="molecule type" value="Genomic_DNA"/>
</dbReference>
<keyword evidence="2" id="KW-1185">Reference proteome</keyword>
<evidence type="ECO:0000313" key="1">
    <source>
        <dbReference type="EMBL" id="KAJ7090227.1"/>
    </source>
</evidence>
<name>A0AAD6XVA2_9AGAR</name>
<dbReference type="Proteomes" id="UP001222325">
    <property type="component" value="Unassembled WGS sequence"/>
</dbReference>
<organism evidence="1 2">
    <name type="scientific">Mycena belliarum</name>
    <dbReference type="NCBI Taxonomy" id="1033014"/>
    <lineage>
        <taxon>Eukaryota</taxon>
        <taxon>Fungi</taxon>
        <taxon>Dikarya</taxon>
        <taxon>Basidiomycota</taxon>
        <taxon>Agaricomycotina</taxon>
        <taxon>Agaricomycetes</taxon>
        <taxon>Agaricomycetidae</taxon>
        <taxon>Agaricales</taxon>
        <taxon>Marasmiineae</taxon>
        <taxon>Mycenaceae</taxon>
        <taxon>Mycena</taxon>
    </lineage>
</organism>
<dbReference type="AlphaFoldDB" id="A0AAD6XVA2"/>
<sequence length="230" mass="26119">MSILPKLRLAANITRIARAQPGQLAYCMDRPSITACFYELLQTRGATLSLEESKYQHALRCTPLKLGRPCIILDRPKDGRYTIGFISQIRRGRPFSPLGRFFGVPLGTASSSEASSLSTDGKQLPHGPSTYFPPLHLTEGGTTRWRKHRFYFFAIPVVRQKIHIPPGEPRQLVPGDLDRALAFAHERVMTCTANHTVLRRDQLSWFEETPSWRFENPREGGVNLRTHIRL</sequence>
<protein>
    <submittedName>
        <fullName evidence="1">Uncharacterized protein</fullName>
    </submittedName>
</protein>
<accession>A0AAD6XVA2</accession>
<proteinExistence type="predicted"/>
<evidence type="ECO:0000313" key="2">
    <source>
        <dbReference type="Proteomes" id="UP001222325"/>
    </source>
</evidence>
<reference evidence="1" key="1">
    <citation type="submission" date="2023-03" db="EMBL/GenBank/DDBJ databases">
        <title>Massive genome expansion in bonnet fungi (Mycena s.s.) driven by repeated elements and novel gene families across ecological guilds.</title>
        <authorList>
            <consortium name="Lawrence Berkeley National Laboratory"/>
            <person name="Harder C.B."/>
            <person name="Miyauchi S."/>
            <person name="Viragh M."/>
            <person name="Kuo A."/>
            <person name="Thoen E."/>
            <person name="Andreopoulos B."/>
            <person name="Lu D."/>
            <person name="Skrede I."/>
            <person name="Drula E."/>
            <person name="Henrissat B."/>
            <person name="Morin E."/>
            <person name="Kohler A."/>
            <person name="Barry K."/>
            <person name="LaButti K."/>
            <person name="Morin E."/>
            <person name="Salamov A."/>
            <person name="Lipzen A."/>
            <person name="Mereny Z."/>
            <person name="Hegedus B."/>
            <person name="Baldrian P."/>
            <person name="Stursova M."/>
            <person name="Weitz H."/>
            <person name="Taylor A."/>
            <person name="Grigoriev I.V."/>
            <person name="Nagy L.G."/>
            <person name="Martin F."/>
            <person name="Kauserud H."/>
        </authorList>
    </citation>
    <scope>NUCLEOTIDE SEQUENCE</scope>
    <source>
        <strain evidence="1">CBHHK173m</strain>
    </source>
</reference>
<comment type="caution">
    <text evidence="1">The sequence shown here is derived from an EMBL/GenBank/DDBJ whole genome shotgun (WGS) entry which is preliminary data.</text>
</comment>
<gene>
    <name evidence="1" type="ORF">B0H15DRAFT_253674</name>
</gene>